<keyword evidence="4" id="KW-0472">Membrane</keyword>
<dbReference type="CDD" id="cd04301">
    <property type="entry name" value="NAT_SF"/>
    <property type="match status" value="1"/>
</dbReference>
<evidence type="ECO:0000313" key="7">
    <source>
        <dbReference type="Proteomes" id="UP000758168"/>
    </source>
</evidence>
<dbReference type="EMBL" id="JAGIOB010000001">
    <property type="protein sequence ID" value="MBP2416009.1"/>
    <property type="molecule type" value="Genomic_DNA"/>
</dbReference>
<evidence type="ECO:0000259" key="5">
    <source>
        <dbReference type="PROSITE" id="PS51186"/>
    </source>
</evidence>
<feature type="transmembrane region" description="Helical" evidence="4">
    <location>
        <begin position="44"/>
        <end position="62"/>
    </location>
</feature>
<dbReference type="PANTHER" id="PTHR43877">
    <property type="entry name" value="AMINOALKYLPHOSPHONATE N-ACETYLTRANSFERASE-RELATED-RELATED"/>
    <property type="match status" value="1"/>
</dbReference>
<evidence type="ECO:0000256" key="3">
    <source>
        <dbReference type="SAM" id="MobiDB-lite"/>
    </source>
</evidence>
<evidence type="ECO:0000256" key="2">
    <source>
        <dbReference type="ARBA" id="ARBA00023315"/>
    </source>
</evidence>
<keyword evidence="2" id="KW-0012">Acyltransferase</keyword>
<feature type="region of interest" description="Disordered" evidence="3">
    <location>
        <begin position="292"/>
        <end position="319"/>
    </location>
</feature>
<evidence type="ECO:0000256" key="4">
    <source>
        <dbReference type="SAM" id="Phobius"/>
    </source>
</evidence>
<keyword evidence="1" id="KW-0808">Transferase</keyword>
<organism evidence="6 7">
    <name type="scientific">Microlunatus capsulatus</name>
    <dbReference type="NCBI Taxonomy" id="99117"/>
    <lineage>
        <taxon>Bacteria</taxon>
        <taxon>Bacillati</taxon>
        <taxon>Actinomycetota</taxon>
        <taxon>Actinomycetes</taxon>
        <taxon>Propionibacteriales</taxon>
        <taxon>Propionibacteriaceae</taxon>
        <taxon>Microlunatus</taxon>
    </lineage>
</organism>
<name>A0ABS4Z4W5_9ACTN</name>
<dbReference type="PANTHER" id="PTHR43877:SF1">
    <property type="entry name" value="ACETYLTRANSFERASE"/>
    <property type="match status" value="1"/>
</dbReference>
<keyword evidence="4" id="KW-1133">Transmembrane helix</keyword>
<dbReference type="Proteomes" id="UP000758168">
    <property type="component" value="Unassembled WGS sequence"/>
</dbReference>
<protein>
    <submittedName>
        <fullName evidence="6">GNAT superfamily N-acetyltransferase</fullName>
    </submittedName>
</protein>
<dbReference type="InterPro" id="IPR019692">
    <property type="entry name" value="CFP-6_PH"/>
</dbReference>
<feature type="domain" description="N-acetyltransferase" evidence="5">
    <location>
        <begin position="157"/>
        <end position="312"/>
    </location>
</feature>
<dbReference type="SUPFAM" id="SSF55729">
    <property type="entry name" value="Acyl-CoA N-acyltransferases (Nat)"/>
    <property type="match status" value="1"/>
</dbReference>
<accession>A0ABS4Z4W5</accession>
<keyword evidence="4" id="KW-0812">Transmembrane</keyword>
<dbReference type="InterPro" id="IPR050832">
    <property type="entry name" value="Bact_Acetyltransf"/>
</dbReference>
<dbReference type="Pfam" id="PF00583">
    <property type="entry name" value="Acetyltransf_1"/>
    <property type="match status" value="1"/>
</dbReference>
<comment type="caution">
    <text evidence="6">The sequence shown here is derived from an EMBL/GenBank/DDBJ whole genome shotgun (WGS) entry which is preliminary data.</text>
</comment>
<evidence type="ECO:0000256" key="1">
    <source>
        <dbReference type="ARBA" id="ARBA00022679"/>
    </source>
</evidence>
<dbReference type="InterPro" id="IPR000182">
    <property type="entry name" value="GNAT_dom"/>
</dbReference>
<reference evidence="6 7" key="1">
    <citation type="submission" date="2021-03" db="EMBL/GenBank/DDBJ databases">
        <title>Sequencing the genomes of 1000 actinobacteria strains.</title>
        <authorList>
            <person name="Klenk H.-P."/>
        </authorList>
    </citation>
    <scope>NUCLEOTIDE SEQUENCE [LARGE SCALE GENOMIC DNA]</scope>
    <source>
        <strain evidence="6 7">DSM 12936</strain>
    </source>
</reference>
<dbReference type="RefSeq" id="WP_210053438.1">
    <property type="nucleotide sequence ID" value="NZ_BAAAMH010000006.1"/>
</dbReference>
<dbReference type="Pfam" id="PF10756">
    <property type="entry name" value="bPH_6"/>
    <property type="match status" value="1"/>
</dbReference>
<feature type="transmembrane region" description="Helical" evidence="4">
    <location>
        <begin position="12"/>
        <end position="38"/>
    </location>
</feature>
<dbReference type="Gene3D" id="3.40.630.30">
    <property type="match status" value="1"/>
</dbReference>
<dbReference type="InterPro" id="IPR016181">
    <property type="entry name" value="Acyl_CoA_acyltransferase"/>
</dbReference>
<sequence>MDGRDRRVWRAAPGTLAVVVVFMVVAAVPVPLLAYLIWADDRGWVTPALLAALSVVALAYAWRFGLHPRLRAEPDGVTVVNPFSVHRFAWDDLRVIAPGENGLVLATVEHRAEAWCVQKSNRSARKGRLTRADRVTAELFTLLEEHDPPLEDEETGLRIRRARPDESRVLTRLERAASEEALRHVFPPDRYPYPVAEVTRRWRRLLRDPQLRVVLLEKEGEPVGFVAFDETTVRHLGVVPDHTRRGYGTALLEFATTEVFDGGAVRAGLWVLEGNEAARAFYRAEGWTETSDRRPCEFPPAPVELRMERRNPAAPRRGR</sequence>
<proteinExistence type="predicted"/>
<evidence type="ECO:0000313" key="6">
    <source>
        <dbReference type="EMBL" id="MBP2416009.1"/>
    </source>
</evidence>
<keyword evidence="7" id="KW-1185">Reference proteome</keyword>
<gene>
    <name evidence="6" type="ORF">JOF54_000931</name>
</gene>
<dbReference type="PROSITE" id="PS51186">
    <property type="entry name" value="GNAT"/>
    <property type="match status" value="1"/>
</dbReference>